<evidence type="ECO:0000256" key="1">
    <source>
        <dbReference type="ARBA" id="ARBA00010701"/>
    </source>
</evidence>
<keyword evidence="4 7" id="KW-0442">Lipid degradation</keyword>
<dbReference type="FunFam" id="3.40.50.1820:FF:000057">
    <property type="entry name" value="Lipase"/>
    <property type="match status" value="1"/>
</dbReference>
<dbReference type="GO" id="GO:0016788">
    <property type="term" value="F:hydrolase activity, acting on ester bonds"/>
    <property type="evidence" value="ECO:0007669"/>
    <property type="project" value="InterPro"/>
</dbReference>
<evidence type="ECO:0000256" key="4">
    <source>
        <dbReference type="ARBA" id="ARBA00022963"/>
    </source>
</evidence>
<dbReference type="InterPro" id="IPR029058">
    <property type="entry name" value="AB_hydrolase_fold"/>
</dbReference>
<accession>A0AA35Z7W4</accession>
<dbReference type="InterPro" id="IPR000073">
    <property type="entry name" value="AB_hydrolase_1"/>
</dbReference>
<dbReference type="PIRSF" id="PIRSF000862">
    <property type="entry name" value="Steryl_ester_lip"/>
    <property type="match status" value="1"/>
</dbReference>
<dbReference type="InterPro" id="IPR025483">
    <property type="entry name" value="Lipase_euk"/>
</dbReference>
<dbReference type="SUPFAM" id="SSF53474">
    <property type="entry name" value="alpha/beta-Hydrolases"/>
    <property type="match status" value="1"/>
</dbReference>
<evidence type="ECO:0000256" key="5">
    <source>
        <dbReference type="ARBA" id="ARBA00023098"/>
    </source>
</evidence>
<dbReference type="GO" id="GO:0016042">
    <property type="term" value="P:lipid catabolic process"/>
    <property type="evidence" value="ECO:0007669"/>
    <property type="project" value="UniProtKB-KW"/>
</dbReference>
<dbReference type="EMBL" id="OX465081">
    <property type="protein sequence ID" value="CAI9286927.1"/>
    <property type="molecule type" value="Genomic_DNA"/>
</dbReference>
<keyword evidence="2" id="KW-0732">Signal</keyword>
<evidence type="ECO:0000259" key="9">
    <source>
        <dbReference type="Pfam" id="PF00561"/>
    </source>
</evidence>
<dbReference type="Proteomes" id="UP001177003">
    <property type="component" value="Chromosome 5"/>
</dbReference>
<dbReference type="PANTHER" id="PTHR11005">
    <property type="entry name" value="LYSOSOMAL ACID LIPASE-RELATED"/>
    <property type="match status" value="1"/>
</dbReference>
<organism evidence="10 11">
    <name type="scientific">Lactuca saligna</name>
    <name type="common">Willowleaf lettuce</name>
    <dbReference type="NCBI Taxonomy" id="75948"/>
    <lineage>
        <taxon>Eukaryota</taxon>
        <taxon>Viridiplantae</taxon>
        <taxon>Streptophyta</taxon>
        <taxon>Embryophyta</taxon>
        <taxon>Tracheophyta</taxon>
        <taxon>Spermatophyta</taxon>
        <taxon>Magnoliopsida</taxon>
        <taxon>eudicotyledons</taxon>
        <taxon>Gunneridae</taxon>
        <taxon>Pentapetalae</taxon>
        <taxon>asterids</taxon>
        <taxon>campanulids</taxon>
        <taxon>Asterales</taxon>
        <taxon>Asteraceae</taxon>
        <taxon>Cichorioideae</taxon>
        <taxon>Cichorieae</taxon>
        <taxon>Lactucinae</taxon>
        <taxon>Lactuca</taxon>
    </lineage>
</organism>
<evidence type="ECO:0000256" key="6">
    <source>
        <dbReference type="ARBA" id="ARBA00023180"/>
    </source>
</evidence>
<dbReference type="Pfam" id="PF00561">
    <property type="entry name" value="Abhydrolase_1"/>
    <property type="match status" value="1"/>
</dbReference>
<protein>
    <recommendedName>
        <fullName evidence="7">Lipase</fullName>
    </recommendedName>
</protein>
<sequence>MREPCVPAAVLAGFVARYNAVKGPESGPIDMGLLCLWMEVKMVISFSECLTGDSIIEHSQSVDGGLCFNLIGPSGYNCLEHTAQTKDGFLLGLQRVSSGILNLGAQTAPPVLLLHGLFMGGDAWFMDSPNESLGFVLADRGFDVWVGNVRGTKWSHGHESLSDGDKEFWDWSWEEMALYDLETMLSYINSKTSSKVFVVGHSQGTIMSLAAFTQPDIVSMVEAAALLSPISYLDHITSKLVLNLVHMYLDEALGLLGMHQLNLKSDILTNMIESACDGHLDCSDMLASITGENCCFNSSRVDVYLEYEPHPSSVKNLKHLFQMIRKGTFARYDYGSIKNLLQYGKLKPPTFDLSKIPESLPIWMAYGGNDALGDVIDVEHTLKELKSKPNVLFLEDYGHIDFLLSTRAYEDLYDNMINFFKSCGNLNVQ</sequence>
<feature type="active site" description="Nucleophile" evidence="8">
    <location>
        <position position="202"/>
    </location>
</feature>
<evidence type="ECO:0000313" key="10">
    <source>
        <dbReference type="EMBL" id="CAI9286927.1"/>
    </source>
</evidence>
<comment type="similarity">
    <text evidence="1 7">Belongs to the AB hydrolase superfamily. Lipase family.</text>
</comment>
<name>A0AA35Z7W4_LACSI</name>
<evidence type="ECO:0000256" key="8">
    <source>
        <dbReference type="PIRSR" id="PIRSR000862-1"/>
    </source>
</evidence>
<reference evidence="10" key="1">
    <citation type="submission" date="2023-04" db="EMBL/GenBank/DDBJ databases">
        <authorList>
            <person name="Vijverberg K."/>
            <person name="Xiong W."/>
            <person name="Schranz E."/>
        </authorList>
    </citation>
    <scope>NUCLEOTIDE SEQUENCE</scope>
</reference>
<evidence type="ECO:0000256" key="3">
    <source>
        <dbReference type="ARBA" id="ARBA00022801"/>
    </source>
</evidence>
<feature type="active site" description="Charge relay system" evidence="8">
    <location>
        <position position="370"/>
    </location>
</feature>
<evidence type="ECO:0000256" key="7">
    <source>
        <dbReference type="PIRNR" id="PIRNR000862"/>
    </source>
</evidence>
<proteinExistence type="inferred from homology"/>
<feature type="active site" description="Charge relay system" evidence="8">
    <location>
        <position position="399"/>
    </location>
</feature>
<keyword evidence="6" id="KW-0325">Glycoprotein</keyword>
<dbReference type="Gene3D" id="3.40.50.1820">
    <property type="entry name" value="alpha/beta hydrolase"/>
    <property type="match status" value="1"/>
</dbReference>
<evidence type="ECO:0000256" key="2">
    <source>
        <dbReference type="ARBA" id="ARBA00022729"/>
    </source>
</evidence>
<keyword evidence="5" id="KW-0443">Lipid metabolism</keyword>
<gene>
    <name evidence="10" type="ORF">LSALG_LOCUS26322</name>
</gene>
<keyword evidence="3 7" id="KW-0378">Hydrolase</keyword>
<evidence type="ECO:0000313" key="11">
    <source>
        <dbReference type="Proteomes" id="UP001177003"/>
    </source>
</evidence>
<dbReference type="AlphaFoldDB" id="A0AA35Z7W4"/>
<keyword evidence="11" id="KW-1185">Reference proteome</keyword>
<feature type="domain" description="AB hydrolase-1" evidence="9">
    <location>
        <begin position="109"/>
        <end position="404"/>
    </location>
</feature>